<dbReference type="Proteomes" id="UP001301958">
    <property type="component" value="Unassembled WGS sequence"/>
</dbReference>
<reference evidence="2" key="2">
    <citation type="submission" date="2023-05" db="EMBL/GenBank/DDBJ databases">
        <authorList>
            <consortium name="Lawrence Berkeley National Laboratory"/>
            <person name="Steindorff A."/>
            <person name="Hensen N."/>
            <person name="Bonometti L."/>
            <person name="Westerberg I."/>
            <person name="Brannstrom I.O."/>
            <person name="Guillou S."/>
            <person name="Cros-Aarteil S."/>
            <person name="Calhoun S."/>
            <person name="Haridas S."/>
            <person name="Kuo A."/>
            <person name="Mondo S."/>
            <person name="Pangilinan J."/>
            <person name="Riley R."/>
            <person name="Labutti K."/>
            <person name="Andreopoulos B."/>
            <person name="Lipzen A."/>
            <person name="Chen C."/>
            <person name="Yanf M."/>
            <person name="Daum C."/>
            <person name="Ng V."/>
            <person name="Clum A."/>
            <person name="Ohm R."/>
            <person name="Martin F."/>
            <person name="Silar P."/>
            <person name="Natvig D."/>
            <person name="Lalanne C."/>
            <person name="Gautier V."/>
            <person name="Ament-Velasquez S.L."/>
            <person name="Kruys A."/>
            <person name="Hutchinson M.I."/>
            <person name="Powell A.J."/>
            <person name="Barry K."/>
            <person name="Miller A.N."/>
            <person name="Grigoriev I.V."/>
            <person name="Debuchy R."/>
            <person name="Gladieux P."/>
            <person name="Thoren M.H."/>
            <person name="Johannesson H."/>
        </authorList>
    </citation>
    <scope>NUCLEOTIDE SEQUENCE</scope>
    <source>
        <strain evidence="2">CBS 990.96</strain>
    </source>
</reference>
<organism evidence="2 3">
    <name type="scientific">Podospora fimiseda</name>
    <dbReference type="NCBI Taxonomy" id="252190"/>
    <lineage>
        <taxon>Eukaryota</taxon>
        <taxon>Fungi</taxon>
        <taxon>Dikarya</taxon>
        <taxon>Ascomycota</taxon>
        <taxon>Pezizomycotina</taxon>
        <taxon>Sordariomycetes</taxon>
        <taxon>Sordariomycetidae</taxon>
        <taxon>Sordariales</taxon>
        <taxon>Podosporaceae</taxon>
        <taxon>Podospora</taxon>
    </lineage>
</organism>
<dbReference type="AlphaFoldDB" id="A0AAN7BNU7"/>
<evidence type="ECO:0000313" key="2">
    <source>
        <dbReference type="EMBL" id="KAK4226809.1"/>
    </source>
</evidence>
<feature type="transmembrane region" description="Helical" evidence="1">
    <location>
        <begin position="143"/>
        <end position="167"/>
    </location>
</feature>
<comment type="caution">
    <text evidence="2">The sequence shown here is derived from an EMBL/GenBank/DDBJ whole genome shotgun (WGS) entry which is preliminary data.</text>
</comment>
<dbReference type="EMBL" id="MU865341">
    <property type="protein sequence ID" value="KAK4226809.1"/>
    <property type="molecule type" value="Genomic_DNA"/>
</dbReference>
<keyword evidence="1" id="KW-1133">Transmembrane helix</keyword>
<accession>A0AAN7BNU7</accession>
<keyword evidence="3" id="KW-1185">Reference proteome</keyword>
<sequence length="208" mass="23364">MSSLKEKSETFLFIFLIVIFLFFSFLLSFLLSTIIPQYIYTTPNMRPVITILLYLAFIPRITSTPIPFPVPESNAVISSQEQSWFITRRLLHLPSTNINSFLDSVTKRHPHTIQVLVHNKRANNHHGTLHRRGVFDDSKWIKIGAAILITVSVLLGVGIASIAVFGFEWKKYFGKSSIKARQKAAEAAAAEENLIGVGSRQGQNPRIG</sequence>
<feature type="transmembrane region" description="Helical" evidence="1">
    <location>
        <begin position="12"/>
        <end position="35"/>
    </location>
</feature>
<protein>
    <submittedName>
        <fullName evidence="2">Uncharacterized protein</fullName>
    </submittedName>
</protein>
<name>A0AAN7BNU7_9PEZI</name>
<gene>
    <name evidence="2" type="ORF">QBC38DRAFT_527981</name>
</gene>
<evidence type="ECO:0000313" key="3">
    <source>
        <dbReference type="Proteomes" id="UP001301958"/>
    </source>
</evidence>
<keyword evidence="1" id="KW-0472">Membrane</keyword>
<reference evidence="2" key="1">
    <citation type="journal article" date="2023" name="Mol. Phylogenet. Evol.">
        <title>Genome-scale phylogeny and comparative genomics of the fungal order Sordariales.</title>
        <authorList>
            <person name="Hensen N."/>
            <person name="Bonometti L."/>
            <person name="Westerberg I."/>
            <person name="Brannstrom I.O."/>
            <person name="Guillou S."/>
            <person name="Cros-Aarteil S."/>
            <person name="Calhoun S."/>
            <person name="Haridas S."/>
            <person name="Kuo A."/>
            <person name="Mondo S."/>
            <person name="Pangilinan J."/>
            <person name="Riley R."/>
            <person name="LaButti K."/>
            <person name="Andreopoulos B."/>
            <person name="Lipzen A."/>
            <person name="Chen C."/>
            <person name="Yan M."/>
            <person name="Daum C."/>
            <person name="Ng V."/>
            <person name="Clum A."/>
            <person name="Steindorff A."/>
            <person name="Ohm R.A."/>
            <person name="Martin F."/>
            <person name="Silar P."/>
            <person name="Natvig D.O."/>
            <person name="Lalanne C."/>
            <person name="Gautier V."/>
            <person name="Ament-Velasquez S.L."/>
            <person name="Kruys A."/>
            <person name="Hutchinson M.I."/>
            <person name="Powell A.J."/>
            <person name="Barry K."/>
            <person name="Miller A.N."/>
            <person name="Grigoriev I.V."/>
            <person name="Debuchy R."/>
            <person name="Gladieux P."/>
            <person name="Hiltunen Thoren M."/>
            <person name="Johannesson H."/>
        </authorList>
    </citation>
    <scope>NUCLEOTIDE SEQUENCE</scope>
    <source>
        <strain evidence="2">CBS 990.96</strain>
    </source>
</reference>
<proteinExistence type="predicted"/>
<evidence type="ECO:0000256" key="1">
    <source>
        <dbReference type="SAM" id="Phobius"/>
    </source>
</evidence>
<keyword evidence="1" id="KW-0812">Transmembrane</keyword>